<keyword evidence="4" id="KW-0808">Transferase</keyword>
<accession>A0A9X2VSL4</accession>
<feature type="transmembrane region" description="Helical" evidence="9">
    <location>
        <begin position="57"/>
        <end position="72"/>
    </location>
</feature>
<dbReference type="GO" id="GO:0000155">
    <property type="term" value="F:phosphorelay sensor kinase activity"/>
    <property type="evidence" value="ECO:0007669"/>
    <property type="project" value="InterPro"/>
</dbReference>
<evidence type="ECO:0000256" key="9">
    <source>
        <dbReference type="SAM" id="Phobius"/>
    </source>
</evidence>
<evidence type="ECO:0000256" key="7">
    <source>
        <dbReference type="ARBA" id="ARBA00022840"/>
    </source>
</evidence>
<dbReference type="Pfam" id="PF07730">
    <property type="entry name" value="HisKA_3"/>
    <property type="match status" value="1"/>
</dbReference>
<evidence type="ECO:0000256" key="2">
    <source>
        <dbReference type="ARBA" id="ARBA00012438"/>
    </source>
</evidence>
<keyword evidence="9" id="KW-1133">Transmembrane helix</keyword>
<feature type="domain" description="Histidine kinase/HSP90-like ATPase" evidence="10">
    <location>
        <begin position="292"/>
        <end position="376"/>
    </location>
</feature>
<dbReference type="GO" id="GO:0005524">
    <property type="term" value="F:ATP binding"/>
    <property type="evidence" value="ECO:0007669"/>
    <property type="project" value="UniProtKB-KW"/>
</dbReference>
<keyword evidence="13" id="KW-1185">Reference proteome</keyword>
<name>A0A9X2VSL4_9PSEU</name>
<keyword evidence="3" id="KW-0597">Phosphoprotein</keyword>
<comment type="caution">
    <text evidence="12">The sequence shown here is derived from an EMBL/GenBank/DDBJ whole genome shotgun (WGS) entry which is preliminary data.</text>
</comment>
<keyword evidence="6 12" id="KW-0418">Kinase</keyword>
<evidence type="ECO:0000256" key="3">
    <source>
        <dbReference type="ARBA" id="ARBA00022553"/>
    </source>
</evidence>
<dbReference type="InterPro" id="IPR003594">
    <property type="entry name" value="HATPase_dom"/>
</dbReference>
<evidence type="ECO:0000256" key="6">
    <source>
        <dbReference type="ARBA" id="ARBA00022777"/>
    </source>
</evidence>
<dbReference type="CDD" id="cd16917">
    <property type="entry name" value="HATPase_UhpB-NarQ-NarX-like"/>
    <property type="match status" value="1"/>
</dbReference>
<evidence type="ECO:0000256" key="4">
    <source>
        <dbReference type="ARBA" id="ARBA00022679"/>
    </source>
</evidence>
<keyword evidence="9" id="KW-0472">Membrane</keyword>
<evidence type="ECO:0000259" key="10">
    <source>
        <dbReference type="Pfam" id="PF02518"/>
    </source>
</evidence>
<keyword evidence="9" id="KW-0812">Transmembrane</keyword>
<dbReference type="AlphaFoldDB" id="A0A9X2VSL4"/>
<dbReference type="GO" id="GO:0016020">
    <property type="term" value="C:membrane"/>
    <property type="evidence" value="ECO:0007669"/>
    <property type="project" value="InterPro"/>
</dbReference>
<dbReference type="SUPFAM" id="SSF55874">
    <property type="entry name" value="ATPase domain of HSP90 chaperone/DNA topoisomerase II/histidine kinase"/>
    <property type="match status" value="1"/>
</dbReference>
<dbReference type="InterPro" id="IPR011712">
    <property type="entry name" value="Sig_transdc_His_kin_sub3_dim/P"/>
</dbReference>
<evidence type="ECO:0000256" key="8">
    <source>
        <dbReference type="ARBA" id="ARBA00023012"/>
    </source>
</evidence>
<keyword evidence="7" id="KW-0067">ATP-binding</keyword>
<dbReference type="GO" id="GO:0046983">
    <property type="term" value="F:protein dimerization activity"/>
    <property type="evidence" value="ECO:0007669"/>
    <property type="project" value="InterPro"/>
</dbReference>
<feature type="domain" description="Signal transduction histidine kinase subgroup 3 dimerisation and phosphoacceptor" evidence="11">
    <location>
        <begin position="186"/>
        <end position="251"/>
    </location>
</feature>
<dbReference type="InterPro" id="IPR050482">
    <property type="entry name" value="Sensor_HK_TwoCompSys"/>
</dbReference>
<feature type="transmembrane region" description="Helical" evidence="9">
    <location>
        <begin position="150"/>
        <end position="168"/>
    </location>
</feature>
<reference evidence="12" key="1">
    <citation type="submission" date="2022-08" db="EMBL/GenBank/DDBJ databases">
        <authorList>
            <person name="Tistechok S."/>
            <person name="Samborskyy M."/>
            <person name="Roman I."/>
        </authorList>
    </citation>
    <scope>NUCLEOTIDE SEQUENCE</scope>
    <source>
        <strain evidence="12">DSM 103496</strain>
    </source>
</reference>
<feature type="transmembrane region" description="Helical" evidence="9">
    <location>
        <begin position="102"/>
        <end position="119"/>
    </location>
</feature>
<keyword evidence="8" id="KW-0902">Two-component regulatory system</keyword>
<dbReference type="RefSeq" id="WP_259627214.1">
    <property type="nucleotide sequence ID" value="NZ_JANYMP010000019.1"/>
</dbReference>
<dbReference type="InterPro" id="IPR036890">
    <property type="entry name" value="HATPase_C_sf"/>
</dbReference>
<organism evidence="12 13">
    <name type="scientific">Umezawaea endophytica</name>
    <dbReference type="NCBI Taxonomy" id="1654476"/>
    <lineage>
        <taxon>Bacteria</taxon>
        <taxon>Bacillati</taxon>
        <taxon>Actinomycetota</taxon>
        <taxon>Actinomycetes</taxon>
        <taxon>Pseudonocardiales</taxon>
        <taxon>Pseudonocardiaceae</taxon>
        <taxon>Umezawaea</taxon>
    </lineage>
</organism>
<dbReference type="Pfam" id="PF02518">
    <property type="entry name" value="HATPase_c"/>
    <property type="match status" value="1"/>
</dbReference>
<evidence type="ECO:0000256" key="5">
    <source>
        <dbReference type="ARBA" id="ARBA00022741"/>
    </source>
</evidence>
<proteinExistence type="predicted"/>
<dbReference type="Proteomes" id="UP001141259">
    <property type="component" value="Unassembled WGS sequence"/>
</dbReference>
<dbReference type="Gene3D" id="3.30.565.10">
    <property type="entry name" value="Histidine kinase-like ATPase, C-terminal domain"/>
    <property type="match status" value="1"/>
</dbReference>
<evidence type="ECO:0000259" key="11">
    <source>
        <dbReference type="Pfam" id="PF07730"/>
    </source>
</evidence>
<protein>
    <recommendedName>
        <fullName evidence="2">histidine kinase</fullName>
        <ecNumber evidence="2">2.7.13.3</ecNumber>
    </recommendedName>
</protein>
<keyword evidence="5" id="KW-0547">Nucleotide-binding</keyword>
<evidence type="ECO:0000313" key="13">
    <source>
        <dbReference type="Proteomes" id="UP001141259"/>
    </source>
</evidence>
<dbReference type="PANTHER" id="PTHR24421:SF10">
    <property type="entry name" value="NITRATE_NITRITE SENSOR PROTEIN NARQ"/>
    <property type="match status" value="1"/>
</dbReference>
<sequence length="379" mass="40233">MRSLLQVVALRDHTPALGVLPVRFRRFGVAVIMIYSVVVAIIASVEYVDLHEPDGVWPLYFAVVTGSYGLLVRSPLTGWRLATVGLFVDVLVHGSAEPVMSGWQWCFYLPTVLAVALLYSRSVVRTAGLLTLGLLGFAGALKGVSYYPESAIVLGLVLLGGYAFGARGRAEVEIERERAEKGALVERARIAREMHDVVAHHMSMVVVRCETAPYRIADLPEAGVREFAELGEAAREAITDMQRLLGVLRSAGQEADRAPQPGIEQIPDLAARASAFVDLPPLDVSQSVGLTAYRIVQEALTNAARHEPGGAVSVVLRAVDGSLEVVVRNTRGGASLGGGGGHGLTGMRERVAVHGGSLTASGTADGGFEVRALIPLGDK</sequence>
<dbReference type="EC" id="2.7.13.3" evidence="2"/>
<dbReference type="EMBL" id="JANYMP010000019">
    <property type="protein sequence ID" value="MCS7481587.1"/>
    <property type="molecule type" value="Genomic_DNA"/>
</dbReference>
<dbReference type="Gene3D" id="1.20.5.1930">
    <property type="match status" value="1"/>
</dbReference>
<evidence type="ECO:0000313" key="12">
    <source>
        <dbReference type="EMBL" id="MCS7481587.1"/>
    </source>
</evidence>
<comment type="catalytic activity">
    <reaction evidence="1">
        <text>ATP + protein L-histidine = ADP + protein N-phospho-L-histidine.</text>
        <dbReference type="EC" id="2.7.13.3"/>
    </reaction>
</comment>
<feature type="transmembrane region" description="Helical" evidence="9">
    <location>
        <begin position="27"/>
        <end position="45"/>
    </location>
</feature>
<evidence type="ECO:0000256" key="1">
    <source>
        <dbReference type="ARBA" id="ARBA00000085"/>
    </source>
</evidence>
<gene>
    <name evidence="12" type="ORF">NZH93_32430</name>
</gene>
<dbReference type="PANTHER" id="PTHR24421">
    <property type="entry name" value="NITRATE/NITRITE SENSOR PROTEIN NARX-RELATED"/>
    <property type="match status" value="1"/>
</dbReference>